<dbReference type="SUPFAM" id="SSF56300">
    <property type="entry name" value="Metallo-dependent phosphatases"/>
    <property type="match status" value="1"/>
</dbReference>
<dbReference type="GO" id="GO:0016787">
    <property type="term" value="F:hydrolase activity"/>
    <property type="evidence" value="ECO:0007669"/>
    <property type="project" value="InterPro"/>
</dbReference>
<dbReference type="InterPro" id="IPR051693">
    <property type="entry name" value="UPF0046_metallophosphoest"/>
</dbReference>
<dbReference type="InterPro" id="IPR029052">
    <property type="entry name" value="Metallo-depent_PP-like"/>
</dbReference>
<sequence>MSLDDIIYRRGPTAQERFLGSPKQSLLRWANSDMIRLVCISDTHNAHQSIPSPLPGGDILMHAGDLTNSGTEAELDDVLSWLAVQPHAHEIFIGGNHDVGLSDAKTLDRLLAAYPELTYLEDSETMVTACGRSLRIFGSPRTPRYGNAHHLDAGGLGCEALLRALWVVRPLVHVFGHVHAGRGVERVRWSPAQQAQERLCAGIGEWLDIIRVVSELIRLMVFGRYRVSVQETTLVNAACVHGWRDELRGAAFVVDI</sequence>
<proteinExistence type="predicted"/>
<dbReference type="InterPro" id="IPR004843">
    <property type="entry name" value="Calcineurin-like_PHP"/>
</dbReference>
<name>A0A0D7AFW0_9AGAR</name>
<dbReference type="Gene3D" id="3.60.21.10">
    <property type="match status" value="2"/>
</dbReference>
<reference evidence="2 3" key="1">
    <citation type="journal article" date="2015" name="Fungal Genet. Biol.">
        <title>Evolution of novel wood decay mechanisms in Agaricales revealed by the genome sequences of Fistulina hepatica and Cylindrobasidium torrendii.</title>
        <authorList>
            <person name="Floudas D."/>
            <person name="Held B.W."/>
            <person name="Riley R."/>
            <person name="Nagy L.G."/>
            <person name="Koehler G."/>
            <person name="Ransdell A.S."/>
            <person name="Younus H."/>
            <person name="Chow J."/>
            <person name="Chiniquy J."/>
            <person name="Lipzen A."/>
            <person name="Tritt A."/>
            <person name="Sun H."/>
            <person name="Haridas S."/>
            <person name="LaButti K."/>
            <person name="Ohm R.A."/>
            <person name="Kues U."/>
            <person name="Blanchette R.A."/>
            <person name="Grigoriev I.V."/>
            <person name="Minto R.E."/>
            <person name="Hibbett D.S."/>
        </authorList>
    </citation>
    <scope>NUCLEOTIDE SEQUENCE [LARGE SCALE GENOMIC DNA]</scope>
    <source>
        <strain evidence="2 3">ATCC 64428</strain>
    </source>
</reference>
<dbReference type="Proteomes" id="UP000054144">
    <property type="component" value="Unassembled WGS sequence"/>
</dbReference>
<keyword evidence="3" id="KW-1185">Reference proteome</keyword>
<dbReference type="CDD" id="cd07379">
    <property type="entry name" value="MPP_239FB"/>
    <property type="match status" value="1"/>
</dbReference>
<dbReference type="PANTHER" id="PTHR12905:SF28">
    <property type="entry name" value="RHAMNOGALACTURONATE LYASE C-RELATED"/>
    <property type="match status" value="1"/>
</dbReference>
<feature type="domain" description="Calcineurin-like phosphoesterase" evidence="1">
    <location>
        <begin position="35"/>
        <end position="144"/>
    </location>
</feature>
<protein>
    <recommendedName>
        <fullName evidence="1">Calcineurin-like phosphoesterase domain-containing protein</fullName>
    </recommendedName>
</protein>
<evidence type="ECO:0000259" key="1">
    <source>
        <dbReference type="Pfam" id="PF00149"/>
    </source>
</evidence>
<organism evidence="2 3">
    <name type="scientific">Fistulina hepatica ATCC 64428</name>
    <dbReference type="NCBI Taxonomy" id="1128425"/>
    <lineage>
        <taxon>Eukaryota</taxon>
        <taxon>Fungi</taxon>
        <taxon>Dikarya</taxon>
        <taxon>Basidiomycota</taxon>
        <taxon>Agaricomycotina</taxon>
        <taxon>Agaricomycetes</taxon>
        <taxon>Agaricomycetidae</taxon>
        <taxon>Agaricales</taxon>
        <taxon>Fistulinaceae</taxon>
        <taxon>Fistulina</taxon>
    </lineage>
</organism>
<dbReference type="Pfam" id="PF00149">
    <property type="entry name" value="Metallophos"/>
    <property type="match status" value="1"/>
</dbReference>
<gene>
    <name evidence="2" type="ORF">FISHEDRAFT_65015</name>
</gene>
<dbReference type="EMBL" id="KN881694">
    <property type="protein sequence ID" value="KIY50009.1"/>
    <property type="molecule type" value="Genomic_DNA"/>
</dbReference>
<dbReference type="PANTHER" id="PTHR12905">
    <property type="entry name" value="METALLOPHOSPHOESTERASE"/>
    <property type="match status" value="1"/>
</dbReference>
<accession>A0A0D7AFW0</accession>
<dbReference type="OrthoDB" id="630188at2759"/>
<evidence type="ECO:0000313" key="3">
    <source>
        <dbReference type="Proteomes" id="UP000054144"/>
    </source>
</evidence>
<evidence type="ECO:0000313" key="2">
    <source>
        <dbReference type="EMBL" id="KIY50009.1"/>
    </source>
</evidence>
<dbReference type="AlphaFoldDB" id="A0A0D7AFW0"/>